<evidence type="ECO:0000259" key="11">
    <source>
        <dbReference type="Pfam" id="PF08544"/>
    </source>
</evidence>
<name>A0AA42DQA3_9FIRM</name>
<feature type="active site" evidence="9">
    <location>
        <position position="11"/>
    </location>
</feature>
<keyword evidence="7 9" id="KW-0067">ATP-binding</keyword>
<comment type="function">
    <text evidence="9">Catalyzes the phosphorylation of the position 2 hydroxy group of 4-diphosphocytidyl-2C-methyl-D-erythritol.</text>
</comment>
<protein>
    <recommendedName>
        <fullName evidence="3 9">4-diphosphocytidyl-2-C-methyl-D-erythritol kinase</fullName>
        <shortName evidence="9">CMK</shortName>
        <ecNumber evidence="2 9">2.7.1.148</ecNumber>
    </recommendedName>
    <alternativeName>
        <fullName evidence="8 9">4-(cytidine-5'-diphospho)-2-C-methyl-D-erythritol kinase</fullName>
    </alternativeName>
</protein>
<evidence type="ECO:0000256" key="3">
    <source>
        <dbReference type="ARBA" id="ARBA00017473"/>
    </source>
</evidence>
<dbReference type="GO" id="GO:0019288">
    <property type="term" value="P:isopentenyl diphosphate biosynthetic process, methylerythritol 4-phosphate pathway"/>
    <property type="evidence" value="ECO:0007669"/>
    <property type="project" value="UniProtKB-UniRule"/>
</dbReference>
<dbReference type="Pfam" id="PF08544">
    <property type="entry name" value="GHMP_kinases_C"/>
    <property type="match status" value="1"/>
</dbReference>
<evidence type="ECO:0000259" key="10">
    <source>
        <dbReference type="Pfam" id="PF00288"/>
    </source>
</evidence>
<organism evidence="12 13">
    <name type="scientific">Holtiella tumoricola</name>
    <dbReference type="NCBI Taxonomy" id="3018743"/>
    <lineage>
        <taxon>Bacteria</taxon>
        <taxon>Bacillati</taxon>
        <taxon>Bacillota</taxon>
        <taxon>Clostridia</taxon>
        <taxon>Lachnospirales</taxon>
        <taxon>Cellulosilyticaceae</taxon>
        <taxon>Holtiella</taxon>
    </lineage>
</organism>
<dbReference type="InterPro" id="IPR006204">
    <property type="entry name" value="GHMP_kinase_N_dom"/>
</dbReference>
<evidence type="ECO:0000256" key="2">
    <source>
        <dbReference type="ARBA" id="ARBA00012052"/>
    </source>
</evidence>
<dbReference type="SUPFAM" id="SSF55060">
    <property type="entry name" value="GHMP Kinase, C-terminal domain"/>
    <property type="match status" value="1"/>
</dbReference>
<evidence type="ECO:0000256" key="1">
    <source>
        <dbReference type="ARBA" id="ARBA00009684"/>
    </source>
</evidence>
<proteinExistence type="inferred from homology"/>
<dbReference type="InterPro" id="IPR004424">
    <property type="entry name" value="IspE"/>
</dbReference>
<dbReference type="PRINTS" id="PR00958">
    <property type="entry name" value="HOMSERKINASE"/>
</dbReference>
<comment type="similarity">
    <text evidence="1 9">Belongs to the GHMP kinase family. IspE subfamily.</text>
</comment>
<feature type="domain" description="GHMP kinase C-terminal" evidence="11">
    <location>
        <begin position="200"/>
        <end position="275"/>
    </location>
</feature>
<dbReference type="Pfam" id="PF00288">
    <property type="entry name" value="GHMP_kinases_N"/>
    <property type="match status" value="1"/>
</dbReference>
<sequence length="309" mass="34465">MDTIILKARGKINLTLDVVGKRDNGYHDLRMIMQTINLHDTITITKTKTEGIRINNNLAWLPKDDKNITYKAAAKFLEESNIKAGIYIDIFKRIPVAAGLAGGSSDAAAVLVGLNKLFGTHYSKRQLMKMGVEIGADVPFCILRGTALAEGIGEVLTPLPSLPPMHILLAKPNISVSTASVYKALNIAEIEKHPETDDYVEAIKRQDIDYMTTHMGNVLEDVTIKMHPQIEEIKQDMIRMGALGSMMSGSGPTVFGIFPSKYEATLAAEYFKNKCGLREVHVTSTFCKAKREGKRRHERKRYKHKHEDK</sequence>
<evidence type="ECO:0000256" key="7">
    <source>
        <dbReference type="ARBA" id="ARBA00022840"/>
    </source>
</evidence>
<dbReference type="PANTHER" id="PTHR43527">
    <property type="entry name" value="4-DIPHOSPHOCYTIDYL-2-C-METHYL-D-ERYTHRITOL KINASE, CHLOROPLASTIC"/>
    <property type="match status" value="1"/>
</dbReference>
<dbReference type="InterPro" id="IPR014721">
    <property type="entry name" value="Ribsml_uS5_D2-typ_fold_subgr"/>
</dbReference>
<dbReference type="Proteomes" id="UP001169242">
    <property type="component" value="Unassembled WGS sequence"/>
</dbReference>
<evidence type="ECO:0000256" key="6">
    <source>
        <dbReference type="ARBA" id="ARBA00022777"/>
    </source>
</evidence>
<evidence type="ECO:0000256" key="5">
    <source>
        <dbReference type="ARBA" id="ARBA00022741"/>
    </source>
</evidence>
<keyword evidence="6 9" id="KW-0418">Kinase</keyword>
<feature type="binding site" evidence="9">
    <location>
        <begin position="95"/>
        <end position="105"/>
    </location>
    <ligand>
        <name>ATP</name>
        <dbReference type="ChEBI" id="CHEBI:30616"/>
    </ligand>
</feature>
<accession>A0AA42DQA3</accession>
<keyword evidence="5 9" id="KW-0547">Nucleotide-binding</keyword>
<comment type="pathway">
    <text evidence="9">Isoprenoid biosynthesis; isopentenyl diphosphate biosynthesis via DXP pathway; isopentenyl diphosphate from 1-deoxy-D-xylulose 5-phosphate: step 3/6.</text>
</comment>
<keyword evidence="4 9" id="KW-0808">Transferase</keyword>
<dbReference type="EC" id="2.7.1.148" evidence="2 9"/>
<dbReference type="InterPro" id="IPR036554">
    <property type="entry name" value="GHMP_kinase_C_sf"/>
</dbReference>
<evidence type="ECO:0000313" key="13">
    <source>
        <dbReference type="Proteomes" id="UP001169242"/>
    </source>
</evidence>
<gene>
    <name evidence="9 12" type="primary">ispE</name>
    <name evidence="12" type="ORF">PBV87_17565</name>
</gene>
<dbReference type="InterPro" id="IPR013750">
    <property type="entry name" value="GHMP_kinase_C_dom"/>
</dbReference>
<evidence type="ECO:0000256" key="8">
    <source>
        <dbReference type="ARBA" id="ARBA00032554"/>
    </source>
</evidence>
<feature type="active site" evidence="9">
    <location>
        <position position="137"/>
    </location>
</feature>
<dbReference type="Gene3D" id="3.30.70.890">
    <property type="entry name" value="GHMP kinase, C-terminal domain"/>
    <property type="match status" value="1"/>
</dbReference>
<dbReference type="AlphaFoldDB" id="A0AA42DQA3"/>
<dbReference type="Gene3D" id="3.30.230.10">
    <property type="match status" value="1"/>
</dbReference>
<dbReference type="EMBL" id="JAQIFT010000061">
    <property type="protein sequence ID" value="MDA3733290.1"/>
    <property type="molecule type" value="Genomic_DNA"/>
</dbReference>
<evidence type="ECO:0000256" key="9">
    <source>
        <dbReference type="HAMAP-Rule" id="MF_00061"/>
    </source>
</evidence>
<comment type="caution">
    <text evidence="12">The sequence shown here is derived from an EMBL/GenBank/DDBJ whole genome shotgun (WGS) entry which is preliminary data.</text>
</comment>
<evidence type="ECO:0000256" key="4">
    <source>
        <dbReference type="ARBA" id="ARBA00022679"/>
    </source>
</evidence>
<reference evidence="12" key="1">
    <citation type="journal article" date="2023" name="Int. J. Syst. Evol. Microbiol.">
        <title>&lt;i&gt;Holtiella tumoricola&lt;/i&gt; gen. nov. sp. nov., isolated from a human clinical sample.</title>
        <authorList>
            <person name="Allen-Vercoe E."/>
            <person name="Daigneault M.C."/>
            <person name="Vancuren S.J."/>
            <person name="Cochrane K."/>
            <person name="O'Neal L.L."/>
            <person name="Sankaranarayanan K."/>
            <person name="Lawson P.A."/>
        </authorList>
    </citation>
    <scope>NUCLEOTIDE SEQUENCE</scope>
    <source>
        <strain evidence="12">CC70A</strain>
    </source>
</reference>
<dbReference type="GO" id="GO:0050515">
    <property type="term" value="F:4-(cytidine 5'-diphospho)-2-C-methyl-D-erythritol kinase activity"/>
    <property type="evidence" value="ECO:0007669"/>
    <property type="project" value="UniProtKB-UniRule"/>
</dbReference>
<feature type="domain" description="GHMP kinase N-terminal" evidence="10">
    <location>
        <begin position="67"/>
        <end position="145"/>
    </location>
</feature>
<keyword evidence="9" id="KW-0414">Isoprene biosynthesis</keyword>
<dbReference type="SUPFAM" id="SSF54211">
    <property type="entry name" value="Ribosomal protein S5 domain 2-like"/>
    <property type="match status" value="1"/>
</dbReference>
<dbReference type="InterPro" id="IPR020568">
    <property type="entry name" value="Ribosomal_Su5_D2-typ_SF"/>
</dbReference>
<dbReference type="PANTHER" id="PTHR43527:SF2">
    <property type="entry name" value="4-DIPHOSPHOCYTIDYL-2-C-METHYL-D-ERYTHRITOL KINASE, CHLOROPLASTIC"/>
    <property type="match status" value="1"/>
</dbReference>
<dbReference type="HAMAP" id="MF_00061">
    <property type="entry name" value="IspE"/>
    <property type="match status" value="1"/>
</dbReference>
<evidence type="ECO:0000313" key="12">
    <source>
        <dbReference type="EMBL" id="MDA3733290.1"/>
    </source>
</evidence>
<dbReference type="GO" id="GO:0016114">
    <property type="term" value="P:terpenoid biosynthetic process"/>
    <property type="evidence" value="ECO:0007669"/>
    <property type="project" value="UniProtKB-UniRule"/>
</dbReference>
<dbReference type="PIRSF" id="PIRSF010376">
    <property type="entry name" value="IspE"/>
    <property type="match status" value="1"/>
</dbReference>
<dbReference type="NCBIfam" id="TIGR00154">
    <property type="entry name" value="ispE"/>
    <property type="match status" value="1"/>
</dbReference>
<dbReference type="GO" id="GO:0005524">
    <property type="term" value="F:ATP binding"/>
    <property type="evidence" value="ECO:0007669"/>
    <property type="project" value="UniProtKB-UniRule"/>
</dbReference>
<dbReference type="RefSeq" id="WP_053982896.1">
    <property type="nucleotide sequence ID" value="NZ_JAQIFT010000061.1"/>
</dbReference>
<comment type="catalytic activity">
    <reaction evidence="9">
        <text>4-CDP-2-C-methyl-D-erythritol + ATP = 4-CDP-2-C-methyl-D-erythritol 2-phosphate + ADP + H(+)</text>
        <dbReference type="Rhea" id="RHEA:18437"/>
        <dbReference type="ChEBI" id="CHEBI:15378"/>
        <dbReference type="ChEBI" id="CHEBI:30616"/>
        <dbReference type="ChEBI" id="CHEBI:57823"/>
        <dbReference type="ChEBI" id="CHEBI:57919"/>
        <dbReference type="ChEBI" id="CHEBI:456216"/>
        <dbReference type="EC" id="2.7.1.148"/>
    </reaction>
</comment>
<dbReference type="NCBIfam" id="NF011202">
    <property type="entry name" value="PRK14608.1"/>
    <property type="match status" value="1"/>
</dbReference>
<keyword evidence="13" id="KW-1185">Reference proteome</keyword>